<feature type="domain" description="HTH luxR-type" evidence="5">
    <location>
        <begin position="410"/>
        <end position="475"/>
    </location>
</feature>
<evidence type="ECO:0000256" key="4">
    <source>
        <dbReference type="SAM" id="Phobius"/>
    </source>
</evidence>
<dbReference type="Gene3D" id="1.10.10.10">
    <property type="entry name" value="Winged helix-like DNA-binding domain superfamily/Winged helix DNA-binding domain"/>
    <property type="match status" value="1"/>
</dbReference>
<feature type="transmembrane region" description="Helical" evidence="4">
    <location>
        <begin position="294"/>
        <end position="318"/>
    </location>
</feature>
<dbReference type="PANTHER" id="PTHR44688">
    <property type="entry name" value="DNA-BINDING TRANSCRIPTIONAL ACTIVATOR DEVR_DOSR"/>
    <property type="match status" value="1"/>
</dbReference>
<feature type="transmembrane region" description="Helical" evidence="4">
    <location>
        <begin position="330"/>
        <end position="353"/>
    </location>
</feature>
<proteinExistence type="predicted"/>
<keyword evidence="7" id="KW-1185">Reference proteome</keyword>
<dbReference type="InterPro" id="IPR016032">
    <property type="entry name" value="Sig_transdc_resp-reg_C-effctor"/>
</dbReference>
<dbReference type="InterPro" id="IPR036388">
    <property type="entry name" value="WH-like_DNA-bd_sf"/>
</dbReference>
<keyword evidence="2" id="KW-0238">DNA-binding</keyword>
<protein>
    <submittedName>
        <fullName evidence="6">Regulatory protein, luxR family</fullName>
    </submittedName>
</protein>
<dbReference type="SMART" id="SM00421">
    <property type="entry name" value="HTH_LUXR"/>
    <property type="match status" value="1"/>
</dbReference>
<evidence type="ECO:0000313" key="6">
    <source>
        <dbReference type="EMBL" id="GAQ24277.1"/>
    </source>
</evidence>
<dbReference type="PROSITE" id="PS50043">
    <property type="entry name" value="HTH_LUXR_2"/>
    <property type="match status" value="1"/>
</dbReference>
<organism evidence="6">
    <name type="scientific">Tepidanaerobacter syntrophicus</name>
    <dbReference type="NCBI Taxonomy" id="224999"/>
    <lineage>
        <taxon>Bacteria</taxon>
        <taxon>Bacillati</taxon>
        <taxon>Bacillota</taxon>
        <taxon>Clostridia</taxon>
        <taxon>Thermosediminibacterales</taxon>
        <taxon>Tepidanaerobacteraceae</taxon>
        <taxon>Tepidanaerobacter</taxon>
    </lineage>
</organism>
<evidence type="ECO:0000256" key="1">
    <source>
        <dbReference type="ARBA" id="ARBA00023015"/>
    </source>
</evidence>
<feature type="transmembrane region" description="Helical" evidence="4">
    <location>
        <begin position="83"/>
        <end position="100"/>
    </location>
</feature>
<keyword evidence="4" id="KW-0472">Membrane</keyword>
<dbReference type="GO" id="GO:0003677">
    <property type="term" value="F:DNA binding"/>
    <property type="evidence" value="ECO:0007669"/>
    <property type="project" value="UniProtKB-KW"/>
</dbReference>
<evidence type="ECO:0000259" key="5">
    <source>
        <dbReference type="PROSITE" id="PS50043"/>
    </source>
</evidence>
<dbReference type="Proteomes" id="UP000062160">
    <property type="component" value="Unassembled WGS sequence"/>
</dbReference>
<evidence type="ECO:0000313" key="7">
    <source>
        <dbReference type="Proteomes" id="UP000062160"/>
    </source>
</evidence>
<evidence type="ECO:0000256" key="3">
    <source>
        <dbReference type="ARBA" id="ARBA00023163"/>
    </source>
</evidence>
<dbReference type="CDD" id="cd06174">
    <property type="entry name" value="MFS"/>
    <property type="match status" value="1"/>
</dbReference>
<gene>
    <name evidence="6" type="ORF">TSYNT_5103</name>
</gene>
<dbReference type="InterPro" id="IPR036259">
    <property type="entry name" value="MFS_trans_sf"/>
</dbReference>
<sequence length="483" mass="54535">MKNDRHNGILYKNIDNRSLSIIVFSLIFAWILSFPFEGQILYSLTEMFQIEPHRMVFGAIISHFAGLFLCGFFVKNIQAAKKTMFLSILLCILGSFVYFSKPGAPWQLTLILISFIAGICVAAWGFFLKKFTPKNERIKTTADVLIYSNIIMIVLDMATVYISAYVGLSLSIAILALALLFVAKLPTVEANTEHQELPNDTKNAVSITKPLLLLYLFIVIITINSGLMYQVMNPAFSHLEWLTSWYWAIPYIVALYIMRNLSRERNRTYILYIGITMIGFSFITFAILDKSWQSYLVVDTLMLGACGIYDLFWWSILGEMLDFDENPAKVFGIGLSANVLGVLLGGVIGNVINGAGRDISTMLLALGVVCVTFTILPLLHKYLSEILSDHAYLTMVLSTPQEKREMAVKNLIELGGLTEREEEIVELLLAGKTYKTIGSELYISENTVKTHVKKIYSKLNIRNRTELINLMLEQHSAMRKESK</sequence>
<feature type="transmembrane region" description="Helical" evidence="4">
    <location>
        <begin position="238"/>
        <end position="257"/>
    </location>
</feature>
<dbReference type="SUPFAM" id="SSF103473">
    <property type="entry name" value="MFS general substrate transporter"/>
    <property type="match status" value="1"/>
</dbReference>
<keyword evidence="4" id="KW-0812">Transmembrane</keyword>
<accession>A0A0U9HBW0</accession>
<evidence type="ECO:0000256" key="2">
    <source>
        <dbReference type="ARBA" id="ARBA00023125"/>
    </source>
</evidence>
<feature type="transmembrane region" description="Helical" evidence="4">
    <location>
        <begin position="164"/>
        <end position="183"/>
    </location>
</feature>
<feature type="transmembrane region" description="Helical" evidence="4">
    <location>
        <begin position="359"/>
        <end position="379"/>
    </location>
</feature>
<dbReference type="RefSeq" id="WP_059031376.1">
    <property type="nucleotide sequence ID" value="NZ_DF976999.1"/>
</dbReference>
<feature type="transmembrane region" description="Helical" evidence="4">
    <location>
        <begin position="106"/>
        <end position="128"/>
    </location>
</feature>
<feature type="transmembrane region" description="Helical" evidence="4">
    <location>
        <begin position="21"/>
        <end position="42"/>
    </location>
</feature>
<feature type="transmembrane region" description="Helical" evidence="4">
    <location>
        <begin position="54"/>
        <end position="74"/>
    </location>
</feature>
<dbReference type="SUPFAM" id="SSF46894">
    <property type="entry name" value="C-terminal effector domain of the bipartite response regulators"/>
    <property type="match status" value="1"/>
</dbReference>
<name>A0A0U9HBW0_9FIRM</name>
<keyword evidence="4" id="KW-1133">Transmembrane helix</keyword>
<keyword evidence="3" id="KW-0804">Transcription</keyword>
<dbReference type="AlphaFoldDB" id="A0A0U9HBW0"/>
<feature type="transmembrane region" description="Helical" evidence="4">
    <location>
        <begin position="140"/>
        <end position="158"/>
    </location>
</feature>
<keyword evidence="1" id="KW-0805">Transcription regulation</keyword>
<dbReference type="PRINTS" id="PR00038">
    <property type="entry name" value="HTHLUXR"/>
</dbReference>
<feature type="transmembrane region" description="Helical" evidence="4">
    <location>
        <begin position="212"/>
        <end position="232"/>
    </location>
</feature>
<dbReference type="EMBL" id="DF976999">
    <property type="protein sequence ID" value="GAQ24277.1"/>
    <property type="molecule type" value="Genomic_DNA"/>
</dbReference>
<dbReference type="Gene3D" id="1.20.1250.20">
    <property type="entry name" value="MFS general substrate transporter like domains"/>
    <property type="match status" value="1"/>
</dbReference>
<feature type="transmembrane region" description="Helical" evidence="4">
    <location>
        <begin position="269"/>
        <end position="288"/>
    </location>
</feature>
<dbReference type="InterPro" id="IPR000792">
    <property type="entry name" value="Tscrpt_reg_LuxR_C"/>
</dbReference>
<dbReference type="CDD" id="cd06170">
    <property type="entry name" value="LuxR_C_like"/>
    <property type="match status" value="1"/>
</dbReference>
<dbReference type="Pfam" id="PF00196">
    <property type="entry name" value="GerE"/>
    <property type="match status" value="1"/>
</dbReference>
<reference evidence="6" key="1">
    <citation type="journal article" date="2016" name="Genome Announc.">
        <title>Draft Genome Sequence of the Syntrophic Lactate-Degrading Bacterium Tepidanaerobacter syntrophicus JLT.</title>
        <authorList>
            <person name="Matsuura N."/>
            <person name="Ohashi A."/>
            <person name="Tourlousse D.M."/>
            <person name="Sekiguchi Y."/>
        </authorList>
    </citation>
    <scope>NUCLEOTIDE SEQUENCE [LARGE SCALE GENOMIC DNA]</scope>
    <source>
        <strain evidence="6">JL</strain>
    </source>
</reference>
<dbReference type="STRING" id="224999.GCA_001485475_00259"/>
<dbReference type="PANTHER" id="PTHR44688:SF16">
    <property type="entry name" value="DNA-BINDING TRANSCRIPTIONAL ACTIVATOR DEVR_DOSR"/>
    <property type="match status" value="1"/>
</dbReference>
<dbReference type="GO" id="GO:0006355">
    <property type="term" value="P:regulation of DNA-templated transcription"/>
    <property type="evidence" value="ECO:0007669"/>
    <property type="project" value="InterPro"/>
</dbReference>
<dbReference type="OrthoDB" id="1727356at2"/>